<dbReference type="PROSITE" id="PS51184">
    <property type="entry name" value="JMJC"/>
    <property type="match status" value="1"/>
</dbReference>
<name>A0A561PU07_9BACT</name>
<dbReference type="AlphaFoldDB" id="A0A561PU07"/>
<dbReference type="Pfam" id="PF13621">
    <property type="entry name" value="Cupin_8"/>
    <property type="match status" value="1"/>
</dbReference>
<dbReference type="PANTHER" id="PTHR12461">
    <property type="entry name" value="HYPOXIA-INDUCIBLE FACTOR 1 ALPHA INHIBITOR-RELATED"/>
    <property type="match status" value="1"/>
</dbReference>
<comment type="caution">
    <text evidence="2">The sequence shown here is derived from an EMBL/GenBank/DDBJ whole genome shotgun (WGS) entry which is preliminary data.</text>
</comment>
<dbReference type="InterPro" id="IPR003347">
    <property type="entry name" value="JmjC_dom"/>
</dbReference>
<sequence length="293" mass="33795">MIVQNIDRVEGITPADFKKHYYTPRKPVIIAGTGLSQNWPAYSKWTWDYFKSIVGDKTVGVYNNERANENTLVNGADDYITFGEYLSMVEKGPVALRIFLFNIFQHAPQLVEDFAWPDELASGFLKKYPMLFVGGAGSVAHMHYDIDLSHIFHTQFIGRKRVLLLENNQSPFIYRMPFTVESAANFVNWSEHLDTDQFPALKHARGYTTILNHGDTMFMPAGYWHHMEYLDGGFAMSLRALDPSLLGKLNGLYHIVGLRGMNNLMIKMAPKWWYHKKREMARQRAEKALQELH</sequence>
<dbReference type="EMBL" id="VIWO01000003">
    <property type="protein sequence ID" value="TWF41558.1"/>
    <property type="molecule type" value="Genomic_DNA"/>
</dbReference>
<reference evidence="2 3" key="1">
    <citation type="submission" date="2019-06" db="EMBL/GenBank/DDBJ databases">
        <title>Sorghum-associated microbial communities from plants grown in Nebraska, USA.</title>
        <authorList>
            <person name="Schachtman D."/>
        </authorList>
    </citation>
    <scope>NUCLEOTIDE SEQUENCE [LARGE SCALE GENOMIC DNA]</scope>
    <source>
        <strain evidence="2 3">1209</strain>
    </source>
</reference>
<evidence type="ECO:0000259" key="1">
    <source>
        <dbReference type="PROSITE" id="PS51184"/>
    </source>
</evidence>
<evidence type="ECO:0000313" key="3">
    <source>
        <dbReference type="Proteomes" id="UP000320811"/>
    </source>
</evidence>
<gene>
    <name evidence="2" type="ORF">FHW36_103362</name>
</gene>
<accession>A0A561PU07</accession>
<organism evidence="2 3">
    <name type="scientific">Chitinophaga polysaccharea</name>
    <dbReference type="NCBI Taxonomy" id="1293035"/>
    <lineage>
        <taxon>Bacteria</taxon>
        <taxon>Pseudomonadati</taxon>
        <taxon>Bacteroidota</taxon>
        <taxon>Chitinophagia</taxon>
        <taxon>Chitinophagales</taxon>
        <taxon>Chitinophagaceae</taxon>
        <taxon>Chitinophaga</taxon>
    </lineage>
</organism>
<feature type="domain" description="JmjC" evidence="1">
    <location>
        <begin position="96"/>
        <end position="259"/>
    </location>
</feature>
<dbReference type="RefSeq" id="WP_145669520.1">
    <property type="nucleotide sequence ID" value="NZ_VIWO01000003.1"/>
</dbReference>
<dbReference type="InterPro" id="IPR041667">
    <property type="entry name" value="Cupin_8"/>
</dbReference>
<dbReference type="Proteomes" id="UP000320811">
    <property type="component" value="Unassembled WGS sequence"/>
</dbReference>
<dbReference type="OrthoDB" id="2942327at2"/>
<dbReference type="Gene3D" id="2.60.120.650">
    <property type="entry name" value="Cupin"/>
    <property type="match status" value="1"/>
</dbReference>
<dbReference type="SUPFAM" id="SSF51197">
    <property type="entry name" value="Clavaminate synthase-like"/>
    <property type="match status" value="1"/>
</dbReference>
<dbReference type="PANTHER" id="PTHR12461:SF105">
    <property type="entry name" value="HYPOXIA-INDUCIBLE FACTOR 1-ALPHA INHIBITOR"/>
    <property type="match status" value="1"/>
</dbReference>
<protein>
    <submittedName>
        <fullName evidence="2">Cupin-like protein</fullName>
    </submittedName>
</protein>
<evidence type="ECO:0000313" key="2">
    <source>
        <dbReference type="EMBL" id="TWF41558.1"/>
    </source>
</evidence>
<keyword evidence="3" id="KW-1185">Reference proteome</keyword>
<proteinExistence type="predicted"/>